<gene>
    <name evidence="2" type="ORF">PSON_ATCC_30995.1.T0930067</name>
</gene>
<feature type="transmembrane region" description="Helical" evidence="1">
    <location>
        <begin position="98"/>
        <end position="116"/>
    </location>
</feature>
<sequence length="125" mass="15076">MLCIYFQQLIFKLIYYNLLQFLINKINIGISRFTFICIIYVKYQIKVLVNLKKQFEVQNQKTLFLSTQKSLYIFYHLNIIKSFQSFKKKQKNNNKIKIALFVYSCIIRLILVNIASDQVFNQEQL</sequence>
<keyword evidence="1" id="KW-1133">Transmembrane helix</keyword>
<dbReference type="AlphaFoldDB" id="A0A8S1Q1T8"/>
<name>A0A8S1Q1T8_9CILI</name>
<organism evidence="2 3">
    <name type="scientific">Paramecium sonneborni</name>
    <dbReference type="NCBI Taxonomy" id="65129"/>
    <lineage>
        <taxon>Eukaryota</taxon>
        <taxon>Sar</taxon>
        <taxon>Alveolata</taxon>
        <taxon>Ciliophora</taxon>
        <taxon>Intramacronucleata</taxon>
        <taxon>Oligohymenophorea</taxon>
        <taxon>Peniculida</taxon>
        <taxon>Parameciidae</taxon>
        <taxon>Paramecium</taxon>
    </lineage>
</organism>
<evidence type="ECO:0000256" key="1">
    <source>
        <dbReference type="SAM" id="Phobius"/>
    </source>
</evidence>
<evidence type="ECO:0000313" key="3">
    <source>
        <dbReference type="Proteomes" id="UP000692954"/>
    </source>
</evidence>
<proteinExistence type="predicted"/>
<evidence type="ECO:0000313" key="2">
    <source>
        <dbReference type="EMBL" id="CAD8109225.1"/>
    </source>
</evidence>
<dbReference type="Proteomes" id="UP000692954">
    <property type="component" value="Unassembled WGS sequence"/>
</dbReference>
<reference evidence="2" key="1">
    <citation type="submission" date="2021-01" db="EMBL/GenBank/DDBJ databases">
        <authorList>
            <consortium name="Genoscope - CEA"/>
            <person name="William W."/>
        </authorList>
    </citation>
    <scope>NUCLEOTIDE SEQUENCE</scope>
</reference>
<accession>A0A8S1Q1T8</accession>
<keyword evidence="1" id="KW-0812">Transmembrane</keyword>
<keyword evidence="1" id="KW-0472">Membrane</keyword>
<protein>
    <recommendedName>
        <fullName evidence="4">Transmembrane protein</fullName>
    </recommendedName>
</protein>
<comment type="caution">
    <text evidence="2">The sequence shown here is derived from an EMBL/GenBank/DDBJ whole genome shotgun (WGS) entry which is preliminary data.</text>
</comment>
<evidence type="ECO:0008006" key="4">
    <source>
        <dbReference type="Google" id="ProtNLM"/>
    </source>
</evidence>
<dbReference type="EMBL" id="CAJJDN010000093">
    <property type="protein sequence ID" value="CAD8109225.1"/>
    <property type="molecule type" value="Genomic_DNA"/>
</dbReference>
<keyword evidence="3" id="KW-1185">Reference proteome</keyword>